<feature type="non-terminal residue" evidence="1">
    <location>
        <position position="1"/>
    </location>
</feature>
<feature type="non-terminal residue" evidence="1">
    <location>
        <position position="69"/>
    </location>
</feature>
<gene>
    <name evidence="1" type="ORF">FMOSSE_LOCUS14267</name>
</gene>
<protein>
    <submittedName>
        <fullName evidence="1">2697_t:CDS:1</fullName>
    </submittedName>
</protein>
<keyword evidence="2" id="KW-1185">Reference proteome</keyword>
<evidence type="ECO:0000313" key="2">
    <source>
        <dbReference type="Proteomes" id="UP000789375"/>
    </source>
</evidence>
<dbReference type="EMBL" id="CAJVPP010010425">
    <property type="protein sequence ID" value="CAG8710155.1"/>
    <property type="molecule type" value="Genomic_DNA"/>
</dbReference>
<organism evidence="1 2">
    <name type="scientific">Funneliformis mosseae</name>
    <name type="common">Endomycorrhizal fungus</name>
    <name type="synonym">Glomus mosseae</name>
    <dbReference type="NCBI Taxonomy" id="27381"/>
    <lineage>
        <taxon>Eukaryota</taxon>
        <taxon>Fungi</taxon>
        <taxon>Fungi incertae sedis</taxon>
        <taxon>Mucoromycota</taxon>
        <taxon>Glomeromycotina</taxon>
        <taxon>Glomeromycetes</taxon>
        <taxon>Glomerales</taxon>
        <taxon>Glomeraceae</taxon>
        <taxon>Funneliformis</taxon>
    </lineage>
</organism>
<comment type="caution">
    <text evidence="1">The sequence shown here is derived from an EMBL/GenBank/DDBJ whole genome shotgun (WGS) entry which is preliminary data.</text>
</comment>
<sequence>ASDDVTLRGNIKVTYSHKGQTQQLDLSFTLSASDDATLRGNIKATYSHKEQSRLANNIRKAYLITKSVK</sequence>
<accession>A0A9N9HWX2</accession>
<reference evidence="1" key="1">
    <citation type="submission" date="2021-06" db="EMBL/GenBank/DDBJ databases">
        <authorList>
            <person name="Kallberg Y."/>
            <person name="Tangrot J."/>
            <person name="Rosling A."/>
        </authorList>
    </citation>
    <scope>NUCLEOTIDE SEQUENCE</scope>
    <source>
        <strain evidence="1">87-6 pot B 2015</strain>
    </source>
</reference>
<dbReference type="AlphaFoldDB" id="A0A9N9HWX2"/>
<dbReference type="Proteomes" id="UP000789375">
    <property type="component" value="Unassembled WGS sequence"/>
</dbReference>
<name>A0A9N9HWX2_FUNMO</name>
<proteinExistence type="predicted"/>
<evidence type="ECO:0000313" key="1">
    <source>
        <dbReference type="EMBL" id="CAG8710155.1"/>
    </source>
</evidence>